<keyword evidence="8" id="KW-0032">Aminotransferase</keyword>
<evidence type="ECO:0000313" key="8">
    <source>
        <dbReference type="EMBL" id="TRW90371.1"/>
    </source>
</evidence>
<feature type="domain" description="Carrier" evidence="6">
    <location>
        <begin position="918"/>
        <end position="993"/>
    </location>
</feature>
<keyword evidence="3" id="KW-0808">Transferase</keyword>
<dbReference type="EMBL" id="RYFG02000118">
    <property type="protein sequence ID" value="TRW90371.1"/>
    <property type="molecule type" value="Genomic_DNA"/>
</dbReference>
<dbReference type="InterPro" id="IPR014043">
    <property type="entry name" value="Acyl_transferase_dom"/>
</dbReference>
<dbReference type="Gene3D" id="3.40.366.10">
    <property type="entry name" value="Malonyl-Coenzyme A Acyl Carrier Protein, domain 2"/>
    <property type="match status" value="1"/>
</dbReference>
<dbReference type="Gene3D" id="3.30.559.10">
    <property type="entry name" value="Chloramphenicol acetyltransferase-like domain"/>
    <property type="match status" value="1"/>
</dbReference>
<dbReference type="SMART" id="SM00823">
    <property type="entry name" value="PKS_PP"/>
    <property type="match status" value="1"/>
</dbReference>
<dbReference type="SMART" id="SM00825">
    <property type="entry name" value="PKS_KS"/>
    <property type="match status" value="1"/>
</dbReference>
<evidence type="ECO:0000259" key="6">
    <source>
        <dbReference type="PROSITE" id="PS50075"/>
    </source>
</evidence>
<dbReference type="PROSITE" id="PS50075">
    <property type="entry name" value="CARRIER"/>
    <property type="match status" value="1"/>
</dbReference>
<dbReference type="InterPro" id="IPR016036">
    <property type="entry name" value="Malonyl_transacylase_ACP-bd"/>
</dbReference>
<accession>A0ABY3C5S9</accession>
<dbReference type="SUPFAM" id="SSF52777">
    <property type="entry name" value="CoA-dependent acyltransferases"/>
    <property type="match status" value="2"/>
</dbReference>
<evidence type="ECO:0000256" key="2">
    <source>
        <dbReference type="ARBA" id="ARBA00022553"/>
    </source>
</evidence>
<dbReference type="InterPro" id="IPR001242">
    <property type="entry name" value="Condensation_dom"/>
</dbReference>
<dbReference type="PANTHER" id="PTHR43775:SF37">
    <property type="entry name" value="SI:DKEY-61P9.11"/>
    <property type="match status" value="1"/>
</dbReference>
<dbReference type="InterPro" id="IPR023213">
    <property type="entry name" value="CAT-like_dom_sf"/>
</dbReference>
<dbReference type="PANTHER" id="PTHR43775">
    <property type="entry name" value="FATTY ACID SYNTHASE"/>
    <property type="match status" value="1"/>
</dbReference>
<feature type="domain" description="Ketosynthase family 3 (KS3)" evidence="7">
    <location>
        <begin position="31"/>
        <end position="458"/>
    </location>
</feature>
<dbReference type="RefSeq" id="WP_127027490.1">
    <property type="nucleotide sequence ID" value="NZ_RYFG02000118.1"/>
</dbReference>
<evidence type="ECO:0000313" key="9">
    <source>
        <dbReference type="Proteomes" id="UP000733744"/>
    </source>
</evidence>
<proteinExistence type="predicted"/>
<feature type="coiled-coil region" evidence="5">
    <location>
        <begin position="2"/>
        <end position="29"/>
    </location>
</feature>
<dbReference type="Gene3D" id="3.40.640.10">
    <property type="entry name" value="Type I PLP-dependent aspartate aminotransferase-like (Major domain)"/>
    <property type="match status" value="1"/>
</dbReference>
<dbReference type="Pfam" id="PF00202">
    <property type="entry name" value="Aminotran_3"/>
    <property type="match status" value="1"/>
</dbReference>
<dbReference type="InterPro" id="IPR015424">
    <property type="entry name" value="PyrdxlP-dep_Trfase"/>
</dbReference>
<dbReference type="InterPro" id="IPR036736">
    <property type="entry name" value="ACP-like_sf"/>
</dbReference>
<dbReference type="GO" id="GO:0008483">
    <property type="term" value="F:transaminase activity"/>
    <property type="evidence" value="ECO:0007669"/>
    <property type="project" value="UniProtKB-KW"/>
</dbReference>
<keyword evidence="5" id="KW-0175">Coiled coil</keyword>
<dbReference type="InterPro" id="IPR016035">
    <property type="entry name" value="Acyl_Trfase/lysoPLipase"/>
</dbReference>
<dbReference type="SMART" id="SM01294">
    <property type="entry name" value="PKS_PP_betabranch"/>
    <property type="match status" value="1"/>
</dbReference>
<keyword evidence="9" id="KW-1185">Reference proteome</keyword>
<dbReference type="PROSITE" id="PS52004">
    <property type="entry name" value="KS3_2"/>
    <property type="match status" value="1"/>
</dbReference>
<evidence type="ECO:0000256" key="5">
    <source>
        <dbReference type="SAM" id="Coils"/>
    </source>
</evidence>
<dbReference type="InterPro" id="IPR005814">
    <property type="entry name" value="Aminotrans_3"/>
</dbReference>
<dbReference type="InterPro" id="IPR001227">
    <property type="entry name" value="Ac_transferase_dom_sf"/>
</dbReference>
<dbReference type="InterPro" id="IPR015422">
    <property type="entry name" value="PyrdxlP-dep_Trfase_small"/>
</dbReference>
<dbReference type="Pfam" id="PF02801">
    <property type="entry name" value="Ketoacyl-synt_C"/>
    <property type="match status" value="1"/>
</dbReference>
<dbReference type="SUPFAM" id="SSF55048">
    <property type="entry name" value="Probable ACP-binding domain of malonyl-CoA ACP transacylase"/>
    <property type="match status" value="1"/>
</dbReference>
<dbReference type="Pfam" id="PF00668">
    <property type="entry name" value="Condensation"/>
    <property type="match status" value="1"/>
</dbReference>
<dbReference type="InterPro" id="IPR014030">
    <property type="entry name" value="Ketoacyl_synth_N"/>
</dbReference>
<keyword evidence="2" id="KW-0597">Phosphoprotein</keyword>
<dbReference type="Gene3D" id="3.30.70.3290">
    <property type="match status" value="1"/>
</dbReference>
<organism evidence="8 9">
    <name type="scientific">Candidatus Methylobacter oryzae</name>
    <dbReference type="NCBI Taxonomy" id="2497749"/>
    <lineage>
        <taxon>Bacteria</taxon>
        <taxon>Pseudomonadati</taxon>
        <taxon>Pseudomonadota</taxon>
        <taxon>Gammaproteobacteria</taxon>
        <taxon>Methylococcales</taxon>
        <taxon>Methylococcaceae</taxon>
        <taxon>Methylobacter</taxon>
    </lineage>
</organism>
<dbReference type="Gene3D" id="1.10.1200.10">
    <property type="entry name" value="ACP-like"/>
    <property type="match status" value="1"/>
</dbReference>
<dbReference type="InterPro" id="IPR050091">
    <property type="entry name" value="PKS_NRPS_Biosynth_Enz"/>
</dbReference>
<dbReference type="Pfam" id="PF00109">
    <property type="entry name" value="ketoacyl-synt"/>
    <property type="match status" value="1"/>
</dbReference>
<dbReference type="InterPro" id="IPR020841">
    <property type="entry name" value="PKS_Beta-ketoAc_synthase_dom"/>
</dbReference>
<dbReference type="SMART" id="SM00827">
    <property type="entry name" value="PKS_AT"/>
    <property type="match status" value="1"/>
</dbReference>
<sequence>MTDKTTQLMQNALREIQNLRAKVSDLEKQSKEPIAVIGIGCHFPGGAENPEKFWQLLAGGVDAVSEVPAQRWPIDQYYDVDPDAPGKMHTRYGGFLNTRIDEFDPQFFGMTPREALSLDPQQRLLMETTWQALENANIAPDSLFKTRTGVYVGMAAGDYANKVLNADSRYIDAYYETGNALSVAAGRLSYLLGLTGPGIVVDTACSSSLVALHLACQALRSGECDRAIVGGVNAMVTPANSIAFSTAHMLSADGRCKTFAESADGYGRGEGCGVVILKRLQAAIDDKDRILAVIRGSAVNQDGASGGLTVPNGVSQQAVIKQALANAGVKPEQVSYIEAHGTGTRLGDPIEINSLAEVFGKGEARQSPLWVGSVKTNFGHLEAAAGIAGFIKVVLALQHRQLPKHLHFDSPSSQIDWQRMPIQVTAQGSDWQDQAGTRIAGVSSFGFSGTNAHVIVEQYVPGDAPAVAVEDNHHLLLLSAKNDAALADLAAGYRLFLQTEPRLADVAIASAIGRNHEAKRLAIVGETHEQLQQALSDYSVTDVSNTEVVFLFTGQGAQYVGMGRELYESQPVFAEALDACDRYCREQLQFSLLDLLYPNEASQTGSGRINQTAYTQPALFAIEYALAQLWQSWGLQPSAVAGHSIGEYVAACVAGVFSWQDGLKLATVRGRLMQSLPENGAMAAVFCSEQQLSPMLANNPDVVIAAYNAPSLQVISGLKDAVSAICTQLQQQGVNYQFLQVSHAFHSMLMEPILAEFEQVAAQIVYQKPAIALYSNLDGKPLQHIDALHWRKHLREAVHYRQTVENLLTQGYRLFLECGPHAVLSGLGRQCSSAQDARWIASLQKGRSDKQQIKQAQAELYTAGVNLDWQAVYNHPAKPAVVLPNYPFQRKSYWLDDVALPPVTSLVSTETTMSNRTPELATAVKQLLKEISSIPVEDIAENQNFMAMGLDSLLIVQMQQALERRYGVNIAITEFYQSVDTVAKIVDYLNQVLPEAVESPVPQPMQAVSNAIPAVSCAGGSAMERIMNRQMQEMTALFEKQLQVLQGLPVAQETAQPAMAASVAVPTPQPKAGIAGLYKEIQTQKNAQWNAEKQAYIDKLAQRFNSQTGKSKGYAARHKKVLAHNRNVAFRPEWKELVYQIAFEHARGAKTWDIDGNEYVDITMGFGVNLFGHNPDFVKQALLDELQRDGLAIGPMSRLTGEVAELMTELTGLERVAFFNTGSEAVMVALRIARGVTGRDKVVVFSGSYHGSFDGVLATGWCDAEGQASSFPLAPGTLQNFVNDVVVLKYGDPESLKIIERLGDTLAAVLVEPVQSRNPSLQPREFLHELRKLTTQSGTALIFDEMITGFRLHQGGAQAWYGVQADLATYGKILGGGMAVGAVAGAARFMNAIDGGYWQYGDDSLPTQKIVFVAGTFNMHPLAMAAAKAVLTEIKRQGPALQEQLNRRTQAFCGGLNAWFSSRQVPISMVYCGSLFRFQMQGDIELLNTHLLEQGVLIWEGRNCFFSTAHSDDDLAYVVVAVKRCVEAMYADGWLQAEHKPARPQAAAPIRPVEKQTDYPLSNAQKRLWTLEQLAPGLVAYNLPSAIKLPADVDQEAMHKAVQSLLMRHESLRTYFIEQDGLPRQKISVIAPDVLEEMTMATEQAVLDFAGEEAETPFDLSQPPLIRIKLIRLPDCVWMLITMHHIVSDLLSIEILAKDLFALYQAYRDNRDNPLPPLPIHYKDYAQWQDSVDRAEHRDYWKNKLDAAEPLNLPVDNERAVLNRYQGEFFRFALTPEQTEQFTGFCRKQGITVFMGITAALKVVLHALSGQHDIVIGSIFAGREHVDLHEQIGFYVNTLPLRSRINPDMPFVELLAQVKQTVLEASKYQAYPFDALCADLSVPRSLSRNPLFDVVLTMDDRSVIAGLAKEHGFTPVEINTPGSLFDMLLYVNLANKQLEVALNYNTDLYRRETIAEFAGRLTAVLQQCCLHPEQTVAELLRDVWTARQGN</sequence>
<dbReference type="Proteomes" id="UP000733744">
    <property type="component" value="Unassembled WGS sequence"/>
</dbReference>
<dbReference type="InterPro" id="IPR009081">
    <property type="entry name" value="PP-bd_ACP"/>
</dbReference>
<dbReference type="InterPro" id="IPR015421">
    <property type="entry name" value="PyrdxlP-dep_Trfase_major"/>
</dbReference>
<evidence type="ECO:0000256" key="4">
    <source>
        <dbReference type="ARBA" id="ARBA00022898"/>
    </source>
</evidence>
<dbReference type="Gene3D" id="3.90.1150.10">
    <property type="entry name" value="Aspartate Aminotransferase, domain 1"/>
    <property type="match status" value="1"/>
</dbReference>
<dbReference type="SUPFAM" id="SSF52151">
    <property type="entry name" value="FabD/lysophospholipase-like"/>
    <property type="match status" value="1"/>
</dbReference>
<keyword evidence="1" id="KW-0596">Phosphopantetheine</keyword>
<comment type="caution">
    <text evidence="8">The sequence shown here is derived from an EMBL/GenBank/DDBJ whole genome shotgun (WGS) entry which is preliminary data.</text>
</comment>
<evidence type="ECO:0000256" key="1">
    <source>
        <dbReference type="ARBA" id="ARBA00022450"/>
    </source>
</evidence>
<dbReference type="Gene3D" id="3.30.559.30">
    <property type="entry name" value="Nonribosomal peptide synthetase, condensation domain"/>
    <property type="match status" value="1"/>
</dbReference>
<protein>
    <submittedName>
        <fullName evidence="8">Aminotransferase class III-fold pyridoxal phosphate-dependent enzyme</fullName>
    </submittedName>
</protein>
<dbReference type="Pfam" id="PF00698">
    <property type="entry name" value="Acyl_transf_1"/>
    <property type="match status" value="1"/>
</dbReference>
<dbReference type="Pfam" id="PF22621">
    <property type="entry name" value="CurL-like_PKS_C"/>
    <property type="match status" value="1"/>
</dbReference>
<dbReference type="SUPFAM" id="SSF47336">
    <property type="entry name" value="ACP-like"/>
    <property type="match status" value="1"/>
</dbReference>
<dbReference type="Pfam" id="PF00550">
    <property type="entry name" value="PP-binding"/>
    <property type="match status" value="1"/>
</dbReference>
<evidence type="ECO:0000256" key="3">
    <source>
        <dbReference type="ARBA" id="ARBA00022679"/>
    </source>
</evidence>
<evidence type="ECO:0000259" key="7">
    <source>
        <dbReference type="PROSITE" id="PS52004"/>
    </source>
</evidence>
<dbReference type="SUPFAM" id="SSF53383">
    <property type="entry name" value="PLP-dependent transferases"/>
    <property type="match status" value="1"/>
</dbReference>
<dbReference type="InterPro" id="IPR020806">
    <property type="entry name" value="PKS_PP-bd"/>
</dbReference>
<dbReference type="InterPro" id="IPR014031">
    <property type="entry name" value="Ketoacyl_synth_C"/>
</dbReference>
<dbReference type="SUPFAM" id="SSF53901">
    <property type="entry name" value="Thiolase-like"/>
    <property type="match status" value="1"/>
</dbReference>
<dbReference type="InterPro" id="IPR016039">
    <property type="entry name" value="Thiolase-like"/>
</dbReference>
<reference evidence="8 9" key="1">
    <citation type="journal article" date="2019" name="Antonie Van Leeuwenhoek">
        <title>Description of 'Ca. Methylobacter oryzae' KRF1, a novel species from the environmentally important Methylobacter clade 2.</title>
        <authorList>
            <person name="Khatri K."/>
            <person name="Mohite J.A."/>
            <person name="Pandit P.S."/>
            <person name="Bahulikar R."/>
            <person name="Rahalkar M.C."/>
        </authorList>
    </citation>
    <scope>NUCLEOTIDE SEQUENCE [LARGE SCALE GENOMIC DNA]</scope>
    <source>
        <strain evidence="8 9">KRF1</strain>
    </source>
</reference>
<name>A0ABY3C5S9_9GAMM</name>
<dbReference type="CDD" id="cd00833">
    <property type="entry name" value="PKS"/>
    <property type="match status" value="1"/>
</dbReference>
<dbReference type="Gene3D" id="3.40.47.10">
    <property type="match status" value="1"/>
</dbReference>
<dbReference type="CDD" id="cd19531">
    <property type="entry name" value="LCL_NRPS-like"/>
    <property type="match status" value="1"/>
</dbReference>
<keyword evidence="4" id="KW-0663">Pyridoxal phosphate</keyword>
<gene>
    <name evidence="8" type="ORF">EKO24_019275</name>
</gene>